<dbReference type="Proteomes" id="UP000243515">
    <property type="component" value="Unassembled WGS sequence"/>
</dbReference>
<dbReference type="AlphaFoldDB" id="A0A232M3A3"/>
<keyword evidence="3" id="KW-1185">Reference proteome</keyword>
<accession>A0A232M3A3</accession>
<name>A0A232M3A3_9EURO</name>
<proteinExistence type="predicted"/>
<dbReference type="PANTHER" id="PTHR28218:SF1">
    <property type="entry name" value="VPS4-ASSOCIATED PROTEIN 1"/>
    <property type="match status" value="1"/>
</dbReference>
<reference evidence="2 3" key="1">
    <citation type="journal article" date="2015" name="Environ. Microbiol.">
        <title>Metagenome sequence of Elaphomyces granulatus from sporocarp tissue reveals Ascomycota ectomycorrhizal fingerprints of genome expansion and a Proteobacteria-rich microbiome.</title>
        <authorList>
            <person name="Quandt C.A."/>
            <person name="Kohler A."/>
            <person name="Hesse C.N."/>
            <person name="Sharpton T.J."/>
            <person name="Martin F."/>
            <person name="Spatafora J.W."/>
        </authorList>
    </citation>
    <scope>NUCLEOTIDE SEQUENCE [LARGE SCALE GENOMIC DNA]</scope>
    <source>
        <strain evidence="2 3">OSC145934</strain>
    </source>
</reference>
<comment type="caution">
    <text evidence="2">The sequence shown here is derived from an EMBL/GenBank/DDBJ whole genome shotgun (WGS) entry which is preliminary data.</text>
</comment>
<evidence type="ECO:0000256" key="1">
    <source>
        <dbReference type="SAM" id="MobiDB-lite"/>
    </source>
</evidence>
<evidence type="ECO:0008006" key="4">
    <source>
        <dbReference type="Google" id="ProtNLM"/>
    </source>
</evidence>
<feature type="region of interest" description="Disordered" evidence="1">
    <location>
        <begin position="78"/>
        <end position="155"/>
    </location>
</feature>
<dbReference type="GO" id="GO:0007034">
    <property type="term" value="P:vacuolar transport"/>
    <property type="evidence" value="ECO:0007669"/>
    <property type="project" value="TreeGrafter"/>
</dbReference>
<dbReference type="OrthoDB" id="2158714at2759"/>
<dbReference type="EMBL" id="NPHW01002709">
    <property type="protein sequence ID" value="OXV10885.1"/>
    <property type="molecule type" value="Genomic_DNA"/>
</dbReference>
<evidence type="ECO:0000313" key="3">
    <source>
        <dbReference type="Proteomes" id="UP000243515"/>
    </source>
</evidence>
<dbReference type="PANTHER" id="PTHR28218">
    <property type="entry name" value="VPS4-ASSOCIATED PROTEIN 1"/>
    <property type="match status" value="1"/>
</dbReference>
<evidence type="ECO:0000313" key="2">
    <source>
        <dbReference type="EMBL" id="OXV10885.1"/>
    </source>
</evidence>
<dbReference type="InterPro" id="IPR013640">
    <property type="entry name" value="Vfa1"/>
</dbReference>
<sequence>MSFPNIWHHRRVADTSAKPCDVCYKPSSSVLLNPHNKDFFYICPIHLKDGSFCTPIVDTEKEAAKEREEAIAREIEKVKNEYEEKQRKKEKEQNNKQKDKENSQTKKGEEKDQDQGGPEEKKDDPEPTNNDQKEKNDTVKSAVSEPKADDSPRIFALHKTFYQMRIDRSRNIEIARRNRERLKNSAAFPSVPTGDL</sequence>
<dbReference type="GO" id="GO:0005768">
    <property type="term" value="C:endosome"/>
    <property type="evidence" value="ECO:0007669"/>
    <property type="project" value="TreeGrafter"/>
</dbReference>
<organism evidence="2 3">
    <name type="scientific">Elaphomyces granulatus</name>
    <dbReference type="NCBI Taxonomy" id="519963"/>
    <lineage>
        <taxon>Eukaryota</taxon>
        <taxon>Fungi</taxon>
        <taxon>Dikarya</taxon>
        <taxon>Ascomycota</taxon>
        <taxon>Pezizomycotina</taxon>
        <taxon>Eurotiomycetes</taxon>
        <taxon>Eurotiomycetidae</taxon>
        <taxon>Eurotiales</taxon>
        <taxon>Elaphomycetaceae</taxon>
        <taxon>Elaphomyces</taxon>
    </lineage>
</organism>
<protein>
    <recommendedName>
        <fullName evidence="4">VPS4-associated protein 1</fullName>
    </recommendedName>
</protein>
<dbReference type="Pfam" id="PF08432">
    <property type="entry name" value="Vfa1"/>
    <property type="match status" value="1"/>
</dbReference>
<gene>
    <name evidence="2" type="ORF">Egran_01355</name>
</gene>
<feature type="compositionally biased region" description="Basic and acidic residues" evidence="1">
    <location>
        <begin position="78"/>
        <end position="138"/>
    </location>
</feature>